<evidence type="ECO:0000313" key="2">
    <source>
        <dbReference type="Proteomes" id="UP000290407"/>
    </source>
</evidence>
<dbReference type="RefSeq" id="WP_129601915.1">
    <property type="nucleotide sequence ID" value="NZ_SBLB01000003.1"/>
</dbReference>
<reference evidence="1 2" key="1">
    <citation type="submission" date="2019-01" db="EMBL/GenBank/DDBJ databases">
        <title>Spirosoma flava sp. nov., a propanil-degrading bacterium isolated from herbicide-contaminated soil.</title>
        <authorList>
            <person name="Zhang L."/>
            <person name="Jiang J.-D."/>
        </authorList>
    </citation>
    <scope>NUCLEOTIDE SEQUENCE [LARGE SCALE GENOMIC DNA]</scope>
    <source>
        <strain evidence="1 2">TY50</strain>
    </source>
</reference>
<organism evidence="1 2">
    <name type="scientific">Spirosoma sordidisoli</name>
    <dbReference type="NCBI Taxonomy" id="2502893"/>
    <lineage>
        <taxon>Bacteria</taxon>
        <taxon>Pseudomonadati</taxon>
        <taxon>Bacteroidota</taxon>
        <taxon>Cytophagia</taxon>
        <taxon>Cytophagales</taxon>
        <taxon>Cytophagaceae</taxon>
        <taxon>Spirosoma</taxon>
    </lineage>
</organism>
<evidence type="ECO:0000313" key="1">
    <source>
        <dbReference type="EMBL" id="RYC69662.1"/>
    </source>
</evidence>
<dbReference type="AlphaFoldDB" id="A0A4Q2ULQ4"/>
<dbReference type="Proteomes" id="UP000290407">
    <property type="component" value="Unassembled WGS sequence"/>
</dbReference>
<keyword evidence="2" id="KW-1185">Reference proteome</keyword>
<comment type="caution">
    <text evidence="1">The sequence shown here is derived from an EMBL/GenBank/DDBJ whole genome shotgun (WGS) entry which is preliminary data.</text>
</comment>
<accession>A0A4Q2ULQ4</accession>
<protein>
    <submittedName>
        <fullName evidence="1">Uncharacterized protein</fullName>
    </submittedName>
</protein>
<name>A0A4Q2ULQ4_9BACT</name>
<proteinExistence type="predicted"/>
<sequence>MMATAEKSKNPLQLFIDPSQLKELSLVELKILEEYVDGQLDRYYQKSKQQEIMPNAASHALDVMDLFEVASEVIGDAYQEKIRTYVSVKMPDGRDAVETYIPEEGEETPF</sequence>
<dbReference type="EMBL" id="SBLB01000003">
    <property type="protein sequence ID" value="RYC69662.1"/>
    <property type="molecule type" value="Genomic_DNA"/>
</dbReference>
<gene>
    <name evidence="1" type="ORF">EQG79_13760</name>
</gene>